<dbReference type="PANTHER" id="PTHR45641:SF19">
    <property type="entry name" value="NEPHROCYSTIN-3"/>
    <property type="match status" value="1"/>
</dbReference>
<evidence type="ECO:0000256" key="1">
    <source>
        <dbReference type="ARBA" id="ARBA00022737"/>
    </source>
</evidence>
<evidence type="ECO:0000256" key="4">
    <source>
        <dbReference type="SAM" id="MobiDB-lite"/>
    </source>
</evidence>
<name>A0A7S1PIU8_9EUKA</name>
<dbReference type="Pfam" id="PF13424">
    <property type="entry name" value="TPR_12"/>
    <property type="match status" value="1"/>
</dbReference>
<dbReference type="EMBL" id="HBGD01010255">
    <property type="protein sequence ID" value="CAD9085158.1"/>
    <property type="molecule type" value="Transcribed_RNA"/>
</dbReference>
<protein>
    <submittedName>
        <fullName evidence="5">Uncharacterized protein</fullName>
    </submittedName>
</protein>
<dbReference type="PANTHER" id="PTHR45641">
    <property type="entry name" value="TETRATRICOPEPTIDE REPEAT PROTEIN (AFU_ORTHOLOGUE AFUA_6G03870)"/>
    <property type="match status" value="1"/>
</dbReference>
<organism evidence="5">
    <name type="scientific">Percolomonas cosmopolitus</name>
    <dbReference type="NCBI Taxonomy" id="63605"/>
    <lineage>
        <taxon>Eukaryota</taxon>
        <taxon>Discoba</taxon>
        <taxon>Heterolobosea</taxon>
        <taxon>Tetramitia</taxon>
        <taxon>Eutetramitia</taxon>
        <taxon>Percolomonadidae</taxon>
        <taxon>Percolomonas</taxon>
    </lineage>
</organism>
<feature type="repeat" description="TPR" evidence="3">
    <location>
        <begin position="654"/>
        <end position="687"/>
    </location>
</feature>
<feature type="region of interest" description="Disordered" evidence="4">
    <location>
        <begin position="86"/>
        <end position="116"/>
    </location>
</feature>
<dbReference type="Pfam" id="PF13181">
    <property type="entry name" value="TPR_8"/>
    <property type="match status" value="1"/>
</dbReference>
<dbReference type="Gene3D" id="1.25.40.10">
    <property type="entry name" value="Tetratricopeptide repeat domain"/>
    <property type="match status" value="1"/>
</dbReference>
<dbReference type="SUPFAM" id="SSF48452">
    <property type="entry name" value="TPR-like"/>
    <property type="match status" value="1"/>
</dbReference>
<feature type="region of interest" description="Disordered" evidence="4">
    <location>
        <begin position="1"/>
        <end position="64"/>
    </location>
</feature>
<feature type="region of interest" description="Disordered" evidence="4">
    <location>
        <begin position="522"/>
        <end position="544"/>
    </location>
</feature>
<dbReference type="PROSITE" id="PS50005">
    <property type="entry name" value="TPR"/>
    <property type="match status" value="1"/>
</dbReference>
<keyword evidence="1" id="KW-0677">Repeat</keyword>
<proteinExistence type="predicted"/>
<reference evidence="5" key="1">
    <citation type="submission" date="2021-01" db="EMBL/GenBank/DDBJ databases">
        <authorList>
            <person name="Corre E."/>
            <person name="Pelletier E."/>
            <person name="Niang G."/>
            <person name="Scheremetjew M."/>
            <person name="Finn R."/>
            <person name="Kale V."/>
            <person name="Holt S."/>
            <person name="Cochrane G."/>
            <person name="Meng A."/>
            <person name="Brown T."/>
            <person name="Cohen L."/>
        </authorList>
    </citation>
    <scope>NUCLEOTIDE SEQUENCE</scope>
    <source>
        <strain evidence="5">WS</strain>
    </source>
</reference>
<feature type="region of interest" description="Disordered" evidence="4">
    <location>
        <begin position="280"/>
        <end position="308"/>
    </location>
</feature>
<evidence type="ECO:0000256" key="2">
    <source>
        <dbReference type="ARBA" id="ARBA00022803"/>
    </source>
</evidence>
<feature type="compositionally biased region" description="Low complexity" evidence="4">
    <location>
        <begin position="30"/>
        <end position="40"/>
    </location>
</feature>
<keyword evidence="2 3" id="KW-0802">TPR repeat</keyword>
<dbReference type="Pfam" id="PF13374">
    <property type="entry name" value="TPR_10"/>
    <property type="match status" value="1"/>
</dbReference>
<evidence type="ECO:0000313" key="5">
    <source>
        <dbReference type="EMBL" id="CAD9085158.1"/>
    </source>
</evidence>
<dbReference type="AlphaFoldDB" id="A0A7S1PIU8"/>
<feature type="region of interest" description="Disordered" evidence="4">
    <location>
        <begin position="443"/>
        <end position="478"/>
    </location>
</feature>
<feature type="compositionally biased region" description="Polar residues" evidence="4">
    <location>
        <begin position="522"/>
        <end position="537"/>
    </location>
</feature>
<feature type="compositionally biased region" description="Polar residues" evidence="4">
    <location>
        <begin position="88"/>
        <end position="106"/>
    </location>
</feature>
<dbReference type="InterPro" id="IPR011990">
    <property type="entry name" value="TPR-like_helical_dom_sf"/>
</dbReference>
<dbReference type="InterPro" id="IPR019734">
    <property type="entry name" value="TPR_rpt"/>
</dbReference>
<evidence type="ECO:0000256" key="3">
    <source>
        <dbReference type="PROSITE-ProRule" id="PRU00339"/>
    </source>
</evidence>
<accession>A0A7S1PIU8</accession>
<feature type="compositionally biased region" description="Basic residues" evidence="4">
    <location>
        <begin position="280"/>
        <end position="294"/>
    </location>
</feature>
<gene>
    <name evidence="5" type="ORF">PCOS0759_LOCUS8412</name>
</gene>
<sequence>MVLGKIFSKGKKASTQKQQGKQNLEHQGKTLSQTSGQRSSSSKKRKTLDATILPSLRPQKSQNSMVTLVSKIEADSCSHAAASAAESTTGVSQTQGKLTSHQKSMVTTSSTSSTTPMKEVHQNLMQRYNVARRLQKRGKYTEASNQMEQCIKMAEEAKMEDIMVDAMIEQMLGKFQETLKRTSPPPVLPITSANPKIDQALKEYQAQRAPLSEQEAKVQQIERHMIIVRNYVKDRQLLGKGSKSKIQAWYKKVTHDIEQGDMNRALEKIEKTVQEVEKKRQKRLERRKNRRTRRSLNNNLPSAGDNHADSATMLRSVSSHLDAGVISQLAGSSSTIDEIEVDDLTQEAQKLKRRLSQPQSASSPSGHATFALDVQPLSEKYHSLPTSHSARALPNTVLSPEAQTKRSFSSSHLQGVAGVLSGESQSEKILVIPEKLQKSTSLTDVIGAKPSHENLRVDSQQQRSYIQRPPVQNPTRVDSPSAHLLKQATPSSIVAASKAQESNSATPALNNISTGVIASPQKWSTDQSTNSASSPSQVIPPDASQVQGALNSKDTNKLQDYVASFLECGDMSQAVDIQKQSLRLHKESGDTKEQLSSMMDLGDMLLMNQFTSSPNAPQITAQEQKKESQKALRMFKQSLNLVKRKMGESTPEEAQLHNRMGEVMESSGDIMGSIKCFQKALRIHSDSNDDESMAINLLDLGRAYSKSGSHQMALDCFAQAESMLTFATHSELCIQAVLCEAHALKMGGYLAQGRQVLEKKLLGELLRNTKEIPLAFRGEIFNLLGSICLEQNQVEQAQEYFRQSCVM</sequence>